<dbReference type="Gene3D" id="3.40.630.30">
    <property type="match status" value="1"/>
</dbReference>
<dbReference type="CDD" id="cd04301">
    <property type="entry name" value="NAT_SF"/>
    <property type="match status" value="1"/>
</dbReference>
<keyword evidence="3" id="KW-1185">Reference proteome</keyword>
<evidence type="ECO:0000313" key="3">
    <source>
        <dbReference type="Proteomes" id="UP000186795"/>
    </source>
</evidence>
<dbReference type="InterPro" id="IPR000182">
    <property type="entry name" value="GNAT_dom"/>
</dbReference>
<dbReference type="SUPFAM" id="SSF55729">
    <property type="entry name" value="Acyl-CoA N-acyltransferases (Nat)"/>
    <property type="match status" value="1"/>
</dbReference>
<evidence type="ECO:0000259" key="1">
    <source>
        <dbReference type="PROSITE" id="PS51186"/>
    </source>
</evidence>
<dbReference type="Pfam" id="PF00583">
    <property type="entry name" value="Acetyltransf_1"/>
    <property type="match status" value="1"/>
</dbReference>
<dbReference type="AlphaFoldDB" id="A0A1N7MCZ7"/>
<accession>A0A1N7MCZ7</accession>
<evidence type="ECO:0000313" key="2">
    <source>
        <dbReference type="EMBL" id="SIS84025.1"/>
    </source>
</evidence>
<dbReference type="RefSeq" id="WP_009711829.1">
    <property type="nucleotide sequence ID" value="NZ_CP048103.1"/>
</dbReference>
<protein>
    <submittedName>
        <fullName evidence="2">Acetyltransferase (GNAT) domain-containing protein</fullName>
    </submittedName>
</protein>
<feature type="domain" description="N-acetyltransferase" evidence="1">
    <location>
        <begin position="2"/>
        <end position="176"/>
    </location>
</feature>
<gene>
    <name evidence="2" type="ORF">SAMN05421790_10616</name>
</gene>
<dbReference type="Proteomes" id="UP000186795">
    <property type="component" value="Unassembled WGS sequence"/>
</dbReference>
<sequence>MIRIEELGEAGLDRMGEIDRSEEVTYQYLFREGALHRERIDAQVPTWTPETIEKNRHMLLPILRKGGHCLGALAGDRLAGMAVLGGEWLGEEQDQLQMAFLYVSREYRRQGVARKLMDEICRLAREKQANQLYISATETDSALGFYFAYGCRLAPEVDKRLYALEPLDIHLVKDLK</sequence>
<dbReference type="EMBL" id="FTOD01000006">
    <property type="protein sequence ID" value="SIS84025.1"/>
    <property type="molecule type" value="Genomic_DNA"/>
</dbReference>
<dbReference type="InterPro" id="IPR016181">
    <property type="entry name" value="Acyl_CoA_acyltransferase"/>
</dbReference>
<reference evidence="3" key="1">
    <citation type="submission" date="2017-01" db="EMBL/GenBank/DDBJ databases">
        <authorList>
            <person name="Varghese N."/>
            <person name="Submissions S."/>
        </authorList>
    </citation>
    <scope>NUCLEOTIDE SEQUENCE [LARGE SCALE GENOMIC DNA]</scope>
    <source>
        <strain evidence="3">DSM 45196</strain>
    </source>
</reference>
<dbReference type="GO" id="GO:0016747">
    <property type="term" value="F:acyltransferase activity, transferring groups other than amino-acyl groups"/>
    <property type="evidence" value="ECO:0007669"/>
    <property type="project" value="InterPro"/>
</dbReference>
<dbReference type="PROSITE" id="PS51186">
    <property type="entry name" value="GNAT"/>
    <property type="match status" value="1"/>
</dbReference>
<dbReference type="OrthoDB" id="8116556at2"/>
<name>A0A1N7MCZ7_9BACL</name>
<proteinExistence type="predicted"/>
<organism evidence="2 3">
    <name type="scientific">Kroppenstedtia eburnea</name>
    <dbReference type="NCBI Taxonomy" id="714067"/>
    <lineage>
        <taxon>Bacteria</taxon>
        <taxon>Bacillati</taxon>
        <taxon>Bacillota</taxon>
        <taxon>Bacilli</taxon>
        <taxon>Bacillales</taxon>
        <taxon>Thermoactinomycetaceae</taxon>
        <taxon>Kroppenstedtia</taxon>
    </lineage>
</organism>
<keyword evidence="2" id="KW-0808">Transferase</keyword>